<dbReference type="AlphaFoldDB" id="T1INF4"/>
<dbReference type="Pfam" id="PF13181">
    <property type="entry name" value="TPR_8"/>
    <property type="match status" value="1"/>
</dbReference>
<keyword evidence="5" id="KW-0472">Membrane</keyword>
<dbReference type="Gene3D" id="1.25.40.1010">
    <property type="match status" value="1"/>
</dbReference>
<dbReference type="STRING" id="126957.T1INF4"/>
<evidence type="ECO:0000256" key="1">
    <source>
        <dbReference type="ARBA" id="ARBA00022737"/>
    </source>
</evidence>
<keyword evidence="5" id="KW-1133">Transmembrane helix</keyword>
<dbReference type="InterPro" id="IPR021183">
    <property type="entry name" value="NatA_aux_su"/>
</dbReference>
<reference evidence="7" key="1">
    <citation type="submission" date="2011-05" db="EMBL/GenBank/DDBJ databases">
        <authorList>
            <person name="Richards S.R."/>
            <person name="Qu J."/>
            <person name="Jiang H."/>
            <person name="Jhangiani S.N."/>
            <person name="Agravi P."/>
            <person name="Goodspeed R."/>
            <person name="Gross S."/>
            <person name="Mandapat C."/>
            <person name="Jackson L."/>
            <person name="Mathew T."/>
            <person name="Pu L."/>
            <person name="Thornton R."/>
            <person name="Saada N."/>
            <person name="Wilczek-Boney K.B."/>
            <person name="Lee S."/>
            <person name="Kovar C."/>
            <person name="Wu Y."/>
            <person name="Scherer S.E."/>
            <person name="Worley K.C."/>
            <person name="Muzny D.M."/>
            <person name="Gibbs R."/>
        </authorList>
    </citation>
    <scope>NUCLEOTIDE SEQUENCE</scope>
    <source>
        <strain evidence="7">Brora</strain>
    </source>
</reference>
<dbReference type="GO" id="GO:0031415">
    <property type="term" value="C:NatA complex"/>
    <property type="evidence" value="ECO:0007669"/>
    <property type="project" value="TreeGrafter"/>
</dbReference>
<dbReference type="PROSITE" id="PS50005">
    <property type="entry name" value="TPR"/>
    <property type="match status" value="2"/>
</dbReference>
<sequence length="911" mass="106091">MSIVRSRKSTPIVASVFKGNFPPQNRKCVFRFLLFGLIFASSITAVRHNDVIKSYDFSTQSSQDELAKCYEQKQYKNGLKFAKQILTNPKFSDHGETLAMKGLTLNCLGKKDDAYEYVRKGLRNDLKSWHVYGLLQRSDKKYDEAIKCYRNALKWDKDNIQILRDLSLLQIQMRDLEGYRDTRYQLFMLRPTQRASWIGYAMAYHLLKDYDTALKILEEFRKTQQVKTNYDYEHSELLMYQNMVLRESGQLIEALNHLNKYDEQICDKLAVLETRAELMLQLGRLQTAEEVYRKLLNSNPENWAYYSGLEKSFNPISSEKKLEIFLELKKKFSRAQAPRRLPLNFTSGDSFRMLVDEYLRFALHKGVPPLFVDLRSLYKDEEKVKIIEDLTLQYVKNLTTKQSFVDDANNEAAKEPATVLLWTYYYLAQHYDHLGNHVKALEFINMAIDHTPTLIELFVSKARIYKHSGDSFEAVKYLDEAQALDTADRYINSKCAKYMLRANMVKEAEEMCSKFTREGVSAMENLNEMQCMWFQTECALGFQRSEKFGEGLKKCHEIDRHFTEIIEDQFDFHTYCMRKMTLRAYVGLLRLEDVLRSHPFYFKAARCAIEIYLRLHDKPLKNDEASEEINTENLDPGELKKLRNKLRKAKIKAEQEKEKANAAAEKREQHNKARQQQDGEADGPKEEELVPDKLARVEDPLEQAIKFLKPLQLLSANKIETHLLAFEIYYRKGKLLLMLQSVKRAFEIDANNPELHVCLIKFFQAVYLARSSCHDSIASVLEQVMLKIYGDFDAHKMNELFLQKFSDFLPHRLQGARMLYYLDSSKQDEAIQIVTNLDSRLKGRNLQNCINVLNALKSGDFGSCEASTKDYKQRCSEVFPLAMAFSSSLQTQCTLMSTSNHLDNEDKEELS</sequence>
<dbReference type="Gene3D" id="1.25.40.1040">
    <property type="match status" value="1"/>
</dbReference>
<evidence type="ECO:0000256" key="3">
    <source>
        <dbReference type="PROSITE-ProRule" id="PRU00339"/>
    </source>
</evidence>
<evidence type="ECO:0000313" key="7">
    <source>
        <dbReference type="Proteomes" id="UP000014500"/>
    </source>
</evidence>
<organism evidence="6 7">
    <name type="scientific">Strigamia maritima</name>
    <name type="common">European centipede</name>
    <name type="synonym">Geophilus maritimus</name>
    <dbReference type="NCBI Taxonomy" id="126957"/>
    <lineage>
        <taxon>Eukaryota</taxon>
        <taxon>Metazoa</taxon>
        <taxon>Ecdysozoa</taxon>
        <taxon>Arthropoda</taxon>
        <taxon>Myriapoda</taxon>
        <taxon>Chilopoda</taxon>
        <taxon>Pleurostigmophora</taxon>
        <taxon>Geophilomorpha</taxon>
        <taxon>Linotaeniidae</taxon>
        <taxon>Strigamia</taxon>
    </lineage>
</organism>
<feature type="transmembrane region" description="Helical" evidence="5">
    <location>
        <begin position="28"/>
        <end position="46"/>
    </location>
</feature>
<feature type="repeat" description="TPR" evidence="3">
    <location>
        <begin position="269"/>
        <end position="302"/>
    </location>
</feature>
<proteinExistence type="predicted"/>
<dbReference type="InterPro" id="IPR011990">
    <property type="entry name" value="TPR-like_helical_dom_sf"/>
</dbReference>
<evidence type="ECO:0000256" key="4">
    <source>
        <dbReference type="SAM" id="MobiDB-lite"/>
    </source>
</evidence>
<feature type="repeat" description="TPR" evidence="3">
    <location>
        <begin position="126"/>
        <end position="159"/>
    </location>
</feature>
<dbReference type="PhylomeDB" id="T1INF4"/>
<evidence type="ECO:0000313" key="6">
    <source>
        <dbReference type="EnsemblMetazoa" id="SMAR002531-PA"/>
    </source>
</evidence>
<dbReference type="EnsemblMetazoa" id="SMAR002531-RA">
    <property type="protein sequence ID" value="SMAR002531-PA"/>
    <property type="gene ID" value="SMAR002531"/>
</dbReference>
<dbReference type="Proteomes" id="UP000014500">
    <property type="component" value="Unassembled WGS sequence"/>
</dbReference>
<keyword evidence="5" id="KW-0812">Transmembrane</keyword>
<keyword evidence="1" id="KW-0677">Repeat</keyword>
<dbReference type="PIRSF" id="PIRSF000422">
    <property type="entry name" value="N-terminal-AcTrfase-A_aux_su"/>
    <property type="match status" value="1"/>
</dbReference>
<dbReference type="EMBL" id="JH431165">
    <property type="status" value="NOT_ANNOTATED_CDS"/>
    <property type="molecule type" value="Genomic_DNA"/>
</dbReference>
<keyword evidence="2 3" id="KW-0802">TPR repeat</keyword>
<dbReference type="InterPro" id="IPR019734">
    <property type="entry name" value="TPR_rpt"/>
</dbReference>
<evidence type="ECO:0000256" key="5">
    <source>
        <dbReference type="SAM" id="Phobius"/>
    </source>
</evidence>
<dbReference type="OMA" id="MEMRADY"/>
<evidence type="ECO:0008006" key="8">
    <source>
        <dbReference type="Google" id="ProtNLM"/>
    </source>
</evidence>
<dbReference type="SUPFAM" id="SSF48452">
    <property type="entry name" value="TPR-like"/>
    <property type="match status" value="1"/>
</dbReference>
<protein>
    <recommendedName>
        <fullName evidence="8">N-alpha-acetyltransferase 15, NatA auxiliary subunit</fullName>
    </recommendedName>
</protein>
<dbReference type="PANTHER" id="PTHR22767:SF2">
    <property type="entry name" value="N(ALPHA)-ACETYLTRANSFERASE 15_16, ISOFORM A"/>
    <property type="match status" value="1"/>
</dbReference>
<dbReference type="PANTHER" id="PTHR22767">
    <property type="entry name" value="N-TERMINAL ACETYLTRANSFERASE-RELATED"/>
    <property type="match status" value="1"/>
</dbReference>
<dbReference type="eggNOG" id="KOG1156">
    <property type="taxonomic scope" value="Eukaryota"/>
</dbReference>
<dbReference type="SMART" id="SM00028">
    <property type="entry name" value="TPR"/>
    <property type="match status" value="6"/>
</dbReference>
<evidence type="ECO:0000256" key="2">
    <source>
        <dbReference type="ARBA" id="ARBA00022803"/>
    </source>
</evidence>
<reference evidence="6" key="2">
    <citation type="submission" date="2015-02" db="UniProtKB">
        <authorList>
            <consortium name="EnsemblMetazoa"/>
        </authorList>
    </citation>
    <scope>IDENTIFICATION</scope>
</reference>
<dbReference type="Pfam" id="PF12569">
    <property type="entry name" value="NatA_aux_su"/>
    <property type="match status" value="1"/>
</dbReference>
<dbReference type="FunFam" id="1.25.40.1040:FF:000003">
    <property type="entry name" value="N-terminal acetyltransferase A, auxiliary subunit"/>
    <property type="match status" value="1"/>
</dbReference>
<feature type="region of interest" description="Disordered" evidence="4">
    <location>
        <begin position="653"/>
        <end position="691"/>
    </location>
</feature>
<dbReference type="FunFam" id="1.25.40.1010:FF:000001">
    <property type="entry name" value="N-alpha-acetyltransferase 15, NatA auxiliary subunit"/>
    <property type="match status" value="1"/>
</dbReference>
<name>T1INF4_STRMM</name>
<accession>T1INF4</accession>
<dbReference type="HOGENOM" id="CLU_006686_0_0_1"/>
<keyword evidence="7" id="KW-1185">Reference proteome</keyword>